<dbReference type="GO" id="GO:0004519">
    <property type="term" value="F:endonuclease activity"/>
    <property type="evidence" value="ECO:0007669"/>
    <property type="project" value="UniProtKB-KW"/>
</dbReference>
<dbReference type="Pfam" id="PF04480">
    <property type="entry name" value="DUF559"/>
    <property type="match status" value="1"/>
</dbReference>
<name>A0ABW2UA73_9BACT</name>
<comment type="caution">
    <text evidence="2">The sequence shown here is derived from an EMBL/GenBank/DDBJ whole genome shotgun (WGS) entry which is preliminary data.</text>
</comment>
<evidence type="ECO:0000313" key="3">
    <source>
        <dbReference type="Proteomes" id="UP001596513"/>
    </source>
</evidence>
<proteinExistence type="predicted"/>
<gene>
    <name evidence="2" type="ORF">ACFQT0_21875</name>
</gene>
<dbReference type="EMBL" id="JBHTEK010000001">
    <property type="protein sequence ID" value="MFC7669717.1"/>
    <property type="molecule type" value="Genomic_DNA"/>
</dbReference>
<organism evidence="2 3">
    <name type="scientific">Hymenobacter humi</name>
    <dbReference type="NCBI Taxonomy" id="1411620"/>
    <lineage>
        <taxon>Bacteria</taxon>
        <taxon>Pseudomonadati</taxon>
        <taxon>Bacteroidota</taxon>
        <taxon>Cytophagia</taxon>
        <taxon>Cytophagales</taxon>
        <taxon>Hymenobacteraceae</taxon>
        <taxon>Hymenobacter</taxon>
    </lineage>
</organism>
<feature type="domain" description="DUF559" evidence="1">
    <location>
        <begin position="25"/>
        <end position="132"/>
    </location>
</feature>
<dbReference type="CDD" id="cd01038">
    <property type="entry name" value="Endonuclease_DUF559"/>
    <property type="match status" value="1"/>
</dbReference>
<keyword evidence="3" id="KW-1185">Reference proteome</keyword>
<sequence length="152" mass="17612">MEEPTRKLGGPQEHIFTTTVRTWDKAKAYARENRKQPTPAEQKLWQYLRASKLGAKFRRQHAINFFIVDFICLEAKLIIELDGEIHATPDQSEYDVGRTFTLKELGYRELRFTNQQVLNQLDEVLATIAENLKVNTLEYPLGSPSFWRGGRG</sequence>
<dbReference type="Gene3D" id="3.40.960.10">
    <property type="entry name" value="VSR Endonuclease"/>
    <property type="match status" value="1"/>
</dbReference>
<keyword evidence="2" id="KW-0255">Endonuclease</keyword>
<protein>
    <submittedName>
        <fullName evidence="2">Endonuclease domain-containing protein</fullName>
    </submittedName>
</protein>
<dbReference type="PANTHER" id="PTHR38590:SF1">
    <property type="entry name" value="BLL0828 PROTEIN"/>
    <property type="match status" value="1"/>
</dbReference>
<dbReference type="PANTHER" id="PTHR38590">
    <property type="entry name" value="BLL0828 PROTEIN"/>
    <property type="match status" value="1"/>
</dbReference>
<evidence type="ECO:0000259" key="1">
    <source>
        <dbReference type="Pfam" id="PF04480"/>
    </source>
</evidence>
<dbReference type="SUPFAM" id="SSF52980">
    <property type="entry name" value="Restriction endonuclease-like"/>
    <property type="match status" value="1"/>
</dbReference>
<reference evidence="3" key="1">
    <citation type="journal article" date="2019" name="Int. J. Syst. Evol. Microbiol.">
        <title>The Global Catalogue of Microorganisms (GCM) 10K type strain sequencing project: providing services to taxonomists for standard genome sequencing and annotation.</title>
        <authorList>
            <consortium name="The Broad Institute Genomics Platform"/>
            <consortium name="The Broad Institute Genome Sequencing Center for Infectious Disease"/>
            <person name="Wu L."/>
            <person name="Ma J."/>
        </authorList>
    </citation>
    <scope>NUCLEOTIDE SEQUENCE [LARGE SCALE GENOMIC DNA]</scope>
    <source>
        <strain evidence="3">JCM 19635</strain>
    </source>
</reference>
<evidence type="ECO:0000313" key="2">
    <source>
        <dbReference type="EMBL" id="MFC7669717.1"/>
    </source>
</evidence>
<dbReference type="InterPro" id="IPR047216">
    <property type="entry name" value="Endonuclease_DUF559_bact"/>
</dbReference>
<dbReference type="Proteomes" id="UP001596513">
    <property type="component" value="Unassembled WGS sequence"/>
</dbReference>
<dbReference type="InterPro" id="IPR007569">
    <property type="entry name" value="DUF559"/>
</dbReference>
<accession>A0ABW2UA73</accession>
<dbReference type="InterPro" id="IPR011335">
    <property type="entry name" value="Restrct_endonuc-II-like"/>
</dbReference>
<keyword evidence="2" id="KW-0540">Nuclease</keyword>
<keyword evidence="2" id="KW-0378">Hydrolase</keyword>
<dbReference type="RefSeq" id="WP_380205203.1">
    <property type="nucleotide sequence ID" value="NZ_JBHTEK010000001.1"/>
</dbReference>